<dbReference type="AlphaFoldDB" id="A0A833RPH2"/>
<proteinExistence type="inferred from homology"/>
<dbReference type="CDD" id="cd14798">
    <property type="entry name" value="RX-CC_like"/>
    <property type="match status" value="1"/>
</dbReference>
<keyword evidence="8" id="KW-1133">Transmembrane helix</keyword>
<dbReference type="Proteomes" id="UP000623129">
    <property type="component" value="Unassembled WGS sequence"/>
</dbReference>
<gene>
    <name evidence="10" type="ORF">FCM35_KLT16329</name>
</gene>
<feature type="transmembrane region" description="Helical" evidence="8">
    <location>
        <begin position="195"/>
        <end position="215"/>
    </location>
</feature>
<keyword evidence="6" id="KW-0611">Plant defense</keyword>
<feature type="coiled-coil region" evidence="7">
    <location>
        <begin position="99"/>
        <end position="126"/>
    </location>
</feature>
<comment type="similarity">
    <text evidence="1">Belongs to the nucleobase:cation symporter-2 (NCS2) (TC 2.A.40) family.</text>
</comment>
<dbReference type="GO" id="GO:0000166">
    <property type="term" value="F:nucleotide binding"/>
    <property type="evidence" value="ECO:0007669"/>
    <property type="project" value="UniProtKB-KW"/>
</dbReference>
<keyword evidence="10" id="KW-0436">Ligase</keyword>
<dbReference type="Pfam" id="PF18052">
    <property type="entry name" value="Rx_N"/>
    <property type="match status" value="1"/>
</dbReference>
<evidence type="ECO:0000256" key="6">
    <source>
        <dbReference type="ARBA" id="ARBA00022821"/>
    </source>
</evidence>
<dbReference type="OrthoDB" id="671387at2759"/>
<feature type="transmembrane region" description="Helical" evidence="8">
    <location>
        <begin position="221"/>
        <end position="242"/>
    </location>
</feature>
<evidence type="ECO:0000256" key="3">
    <source>
        <dbReference type="ARBA" id="ARBA00022614"/>
    </source>
</evidence>
<keyword evidence="8" id="KW-0812">Transmembrane</keyword>
<evidence type="ECO:0000313" key="10">
    <source>
        <dbReference type="EMBL" id="KAF3338858.1"/>
    </source>
</evidence>
<evidence type="ECO:0000313" key="11">
    <source>
        <dbReference type="Proteomes" id="UP000623129"/>
    </source>
</evidence>
<evidence type="ECO:0000259" key="9">
    <source>
        <dbReference type="Pfam" id="PF18052"/>
    </source>
</evidence>
<feature type="domain" description="Disease resistance N-terminal" evidence="9">
    <location>
        <begin position="16"/>
        <end position="82"/>
    </location>
</feature>
<dbReference type="GO" id="GO:0004812">
    <property type="term" value="F:aminoacyl-tRNA ligase activity"/>
    <property type="evidence" value="ECO:0007669"/>
    <property type="project" value="UniProtKB-KW"/>
</dbReference>
<evidence type="ECO:0000256" key="2">
    <source>
        <dbReference type="ARBA" id="ARBA00008894"/>
    </source>
</evidence>
<protein>
    <submittedName>
        <fullName evidence="10">Histidyl-tRNA synthetase</fullName>
    </submittedName>
</protein>
<dbReference type="GO" id="GO:0006952">
    <property type="term" value="P:defense response"/>
    <property type="evidence" value="ECO:0007669"/>
    <property type="project" value="UniProtKB-KW"/>
</dbReference>
<evidence type="ECO:0000256" key="5">
    <source>
        <dbReference type="ARBA" id="ARBA00022741"/>
    </source>
</evidence>
<keyword evidence="5" id="KW-0547">Nucleotide-binding</keyword>
<dbReference type="InterPro" id="IPR041118">
    <property type="entry name" value="Rx_N"/>
</dbReference>
<evidence type="ECO:0000256" key="8">
    <source>
        <dbReference type="SAM" id="Phobius"/>
    </source>
</evidence>
<evidence type="ECO:0000256" key="1">
    <source>
        <dbReference type="ARBA" id="ARBA00008821"/>
    </source>
</evidence>
<name>A0A833RPH2_9POAL</name>
<dbReference type="EMBL" id="SWLB01000004">
    <property type="protein sequence ID" value="KAF3338858.1"/>
    <property type="molecule type" value="Genomic_DNA"/>
</dbReference>
<comment type="similarity">
    <text evidence="2">Belongs to the disease resistance NB-LRR family.</text>
</comment>
<reference evidence="10" key="1">
    <citation type="submission" date="2020-01" db="EMBL/GenBank/DDBJ databases">
        <title>Genome sequence of Kobresia littledalei, the first chromosome-level genome in the family Cyperaceae.</title>
        <authorList>
            <person name="Qu G."/>
        </authorList>
    </citation>
    <scope>NUCLEOTIDE SEQUENCE</scope>
    <source>
        <strain evidence="10">C.B.Clarke</strain>
        <tissue evidence="10">Leaf</tissue>
    </source>
</reference>
<keyword evidence="7" id="KW-0175">Coiled coil</keyword>
<accession>A0A833RPH2</accession>
<sequence length="303" mass="34176">MEAVAVSAINLGVKSAAIAITDEIGLLVGVQEELFFIKKEHEMMQAFLRAASTENVKGEVMTTWIQQVQELASDVDNCLQVASVLQMKKGCLLAMFFVKRRIARKIRVLKTRIEDVNKRYQRQKLKVKAKAEAELIQAVVLLFERLGIKSLDVGIRVIYRKVLQAVLQMYAIPENLFTQVCVIVDKRFRRIMHGIQGALIVASALQIIVGFSGLWRNVTRYLSPLSAVPLVALVGFMSLVFLGTFRRKSGDLSIELVRPMFKKLQNEAAKELRVSHTMLKICRIKGIWNGLILESERDSSDSE</sequence>
<keyword evidence="10" id="KW-0030">Aminoacyl-tRNA synthetase</keyword>
<evidence type="ECO:0000256" key="7">
    <source>
        <dbReference type="SAM" id="Coils"/>
    </source>
</evidence>
<dbReference type="InterPro" id="IPR038005">
    <property type="entry name" value="RX-like_CC"/>
</dbReference>
<comment type="caution">
    <text evidence="10">The sequence shown here is derived from an EMBL/GenBank/DDBJ whole genome shotgun (WGS) entry which is preliminary data.</text>
</comment>
<keyword evidence="8" id="KW-0472">Membrane</keyword>
<dbReference type="PANTHER" id="PTHR11119">
    <property type="entry name" value="XANTHINE-URACIL / VITAMIN C PERMEASE FAMILY MEMBER"/>
    <property type="match status" value="1"/>
</dbReference>
<evidence type="ECO:0000256" key="4">
    <source>
        <dbReference type="ARBA" id="ARBA00022737"/>
    </source>
</evidence>
<dbReference type="Gene3D" id="1.20.5.4130">
    <property type="match status" value="1"/>
</dbReference>
<organism evidence="10 11">
    <name type="scientific">Carex littledalei</name>
    <dbReference type="NCBI Taxonomy" id="544730"/>
    <lineage>
        <taxon>Eukaryota</taxon>
        <taxon>Viridiplantae</taxon>
        <taxon>Streptophyta</taxon>
        <taxon>Embryophyta</taxon>
        <taxon>Tracheophyta</taxon>
        <taxon>Spermatophyta</taxon>
        <taxon>Magnoliopsida</taxon>
        <taxon>Liliopsida</taxon>
        <taxon>Poales</taxon>
        <taxon>Cyperaceae</taxon>
        <taxon>Cyperoideae</taxon>
        <taxon>Cariceae</taxon>
        <taxon>Carex</taxon>
        <taxon>Carex subgen. Euthyceras</taxon>
    </lineage>
</organism>
<keyword evidence="4" id="KW-0677">Repeat</keyword>
<keyword evidence="3" id="KW-0433">Leucine-rich repeat</keyword>
<keyword evidence="11" id="KW-1185">Reference proteome</keyword>